<gene>
    <name evidence="1" type="primary">36</name>
    <name evidence="1" type="ORF">REDROCK_36</name>
</gene>
<evidence type="ECO:0000313" key="2">
    <source>
        <dbReference type="Proteomes" id="UP000001547"/>
    </source>
</evidence>
<organism evidence="1 2">
    <name type="scientific">Mycobacterium phage RedRock</name>
    <dbReference type="NCBI Taxonomy" id="711470"/>
    <lineage>
        <taxon>Viruses</taxon>
        <taxon>Duplodnaviria</taxon>
        <taxon>Heunggongvirae</taxon>
        <taxon>Uroviricota</taxon>
        <taxon>Caudoviricetes</taxon>
        <taxon>Fromanvirus</taxon>
        <taxon>Fromanvirus redrock</taxon>
    </lineage>
</organism>
<sequence length="62" mass="7112">MKRIDSMSSREREAIIHDLEIEHRAAIVAAAKTKREIRSLVASLESQENRIREIETGIALLR</sequence>
<evidence type="ECO:0000313" key="1">
    <source>
        <dbReference type="EMBL" id="ADB93729.1"/>
    </source>
</evidence>
<dbReference type="RefSeq" id="YP_009101289.1">
    <property type="nucleotide sequence ID" value="NC_025444.1"/>
</dbReference>
<name>D3JZ98_9CAUD</name>
<dbReference type="Proteomes" id="UP000001547">
    <property type="component" value="Segment"/>
</dbReference>
<dbReference type="EMBL" id="GU339467">
    <property type="protein sequence ID" value="ADB93729.1"/>
    <property type="molecule type" value="Genomic_DNA"/>
</dbReference>
<accession>D3JZ98</accession>
<dbReference type="GeneID" id="22110979"/>
<protein>
    <submittedName>
        <fullName evidence="1">Uncharacterized protein</fullName>
    </submittedName>
</protein>
<reference evidence="2" key="1">
    <citation type="submission" date="2009-12" db="EMBL/GenBank/DDBJ databases">
        <authorList>
            <person name="Jacobs-Sera D."/>
            <person name="Zellars M."/>
            <person name="Wells M.E."/>
            <person name="Webb J.L."/>
            <person name="Ware V.C."/>
            <person name="Vazquez E."/>
            <person name="TamarapuParthasarathy P."/>
            <person name="Smith I.A."/>
            <person name="Simon S.E."/>
            <person name="Shaffer C.D."/>
            <person name="Rubin M.R."/>
            <person name="Rosenzweig R.F."/>
            <person name="Rinehart C.A."/>
            <person name="Qin H."/>
            <person name="Pillay I."/>
            <person name="Payne D.E.II."/>
            <person name="Padolina J.M."/>
            <person name="Novick P.A."/>
            <person name="Miller E.S."/>
            <person name="Mayer E.S."/>
            <person name="Marzillier J.Y."/>
            <person name="Mageeney C.M."/>
            <person name="MacGibeny M.A."/>
            <person name="Li W."/>
            <person name="Lee J.Y."/>
            <person name="Kinnersley M.A."/>
            <person name="King-Smith C."/>
            <person name="King R.A."/>
            <person name="Kenna M.A."/>
            <person name="Kearse M.G."/>
            <person name="Johnson B.K."/>
            <person name="Johnson A.A."/>
            <person name="Johnson C.M."/>
            <person name="Hughes L.E."/>
            <person name="Harrison M."/>
            <person name="Guild N.A."/>
            <person name="Gilbert J.L."/>
            <person name="Fillman C.L."/>
            <person name="Felton C.M."/>
            <person name="Dunbar D.A."/>
            <person name="Dennehy J.J."/>
            <person name="DeJong R.J."/>
            <person name="Carson S."/>
            <person name="Burnett S.H."/>
            <person name="Breakwell D.P."/>
            <person name="Berrios J.E."/>
            <person name="Benjamin R.C."/>
            <person name="Anderson J.J."/>
            <person name="Bradley K.W."/>
            <person name="Khaja R."/>
            <person name="Lee E."/>
            <person name="Barker L.P."/>
            <person name="Lewis M.F."/>
            <person name="Jordan T.C."/>
            <person name="Cresawn S.G."/>
            <person name="Grace M.A."/>
            <person name="Pope W.H."/>
            <person name="Ko C."/>
            <person name="Russell D.A."/>
            <person name="Peebles C.L."/>
            <person name="Lawrence J.L."/>
            <person name="Hendrix R.W."/>
            <person name="Hatfull G.F."/>
        </authorList>
    </citation>
    <scope>NUCLEOTIDE SEQUENCE [LARGE SCALE GENOMIC DNA]</scope>
</reference>
<keyword evidence="2" id="KW-1185">Reference proteome</keyword>
<proteinExistence type="predicted"/>
<dbReference type="OrthoDB" id="26664at10239"/>
<dbReference type="KEGG" id="vg:22110979"/>